<evidence type="ECO:0000313" key="2">
    <source>
        <dbReference type="Proteomes" id="UP000198281"/>
    </source>
</evidence>
<dbReference type="Proteomes" id="UP000198281">
    <property type="component" value="Unassembled WGS sequence"/>
</dbReference>
<evidence type="ECO:0008006" key="3">
    <source>
        <dbReference type="Google" id="ProtNLM"/>
    </source>
</evidence>
<gene>
    <name evidence="1" type="ORF">SAMN06295912_10391</name>
</gene>
<accession>A0A239CXJ2</accession>
<organism evidence="1 2">
    <name type="scientific">Edaphosphingomonas laterariae</name>
    <dbReference type="NCBI Taxonomy" id="861865"/>
    <lineage>
        <taxon>Bacteria</taxon>
        <taxon>Pseudomonadati</taxon>
        <taxon>Pseudomonadota</taxon>
        <taxon>Alphaproteobacteria</taxon>
        <taxon>Sphingomonadales</taxon>
        <taxon>Rhizorhabdaceae</taxon>
        <taxon>Edaphosphingomonas</taxon>
    </lineage>
</organism>
<keyword evidence="2" id="KW-1185">Reference proteome</keyword>
<name>A0A239CXJ2_9SPHN</name>
<dbReference type="EMBL" id="FZOS01000003">
    <property type="protein sequence ID" value="SNS24602.1"/>
    <property type="molecule type" value="Genomic_DNA"/>
</dbReference>
<proteinExistence type="predicted"/>
<sequence>MEPGEGDLSAVSLFRVFARNYDRGGRLYGGWWINVPKAERRLITMDGEPTTELDFVGQHVAMLYARVKQPLVGDPYEVPGLEAAGLRDLGKATFNRLLNREPVAGRPATLARPDRKHRHVLPTTIEFPAYVQRLTQHLSPISQWFGMGEGVRLQREDSDLAIAVLDRLDQQGIAALPVHDSFIVKQQHETALHDAMRDCFKERYGVDAEIRTPNPDHPPQP</sequence>
<protein>
    <recommendedName>
        <fullName evidence="3">DNA polymerase family A</fullName>
    </recommendedName>
</protein>
<evidence type="ECO:0000313" key="1">
    <source>
        <dbReference type="EMBL" id="SNS24602.1"/>
    </source>
</evidence>
<dbReference type="RefSeq" id="WP_218821383.1">
    <property type="nucleotide sequence ID" value="NZ_FZOS01000003.1"/>
</dbReference>
<dbReference type="AlphaFoldDB" id="A0A239CXJ2"/>
<reference evidence="2" key="1">
    <citation type="submission" date="2017-06" db="EMBL/GenBank/DDBJ databases">
        <authorList>
            <person name="Varghese N."/>
            <person name="Submissions S."/>
        </authorList>
    </citation>
    <scope>NUCLEOTIDE SEQUENCE [LARGE SCALE GENOMIC DNA]</scope>
    <source>
        <strain evidence="2">LNB2</strain>
    </source>
</reference>